<dbReference type="Gene3D" id="1.10.510.10">
    <property type="entry name" value="Transferase(Phosphotransferase) domain 1"/>
    <property type="match status" value="1"/>
</dbReference>
<evidence type="ECO:0000259" key="6">
    <source>
        <dbReference type="PROSITE" id="PS50011"/>
    </source>
</evidence>
<dbReference type="PANTHER" id="PTHR43289:SF34">
    <property type="entry name" value="SERINE_THREONINE-PROTEIN KINASE YBDM-RELATED"/>
    <property type="match status" value="1"/>
</dbReference>
<protein>
    <recommendedName>
        <fullName evidence="6">Protein kinase domain-containing protein</fullName>
    </recommendedName>
</protein>
<dbReference type="Pfam" id="PF00069">
    <property type="entry name" value="Pkinase"/>
    <property type="match status" value="1"/>
</dbReference>
<keyword evidence="8" id="KW-1185">Reference proteome</keyword>
<evidence type="ECO:0000313" key="7">
    <source>
        <dbReference type="EMBL" id="GIH77247.1"/>
    </source>
</evidence>
<dbReference type="InterPro" id="IPR011009">
    <property type="entry name" value="Kinase-like_dom_sf"/>
</dbReference>
<dbReference type="AlphaFoldDB" id="A0A8J3RNY0"/>
<sequence length="221" mass="21978">MAAGAIGDDSRRPGTDHPDAGGVGGSGPSPLGAREVSLRAAVAGGRVVTGDELLRLGTAIAAALAEVHDAGVAHRGVKPDNVLLGPDGPRVVGPGTARTLETAVTAAGPATDVRTYMPPEVFTGRRAGIPADVFGWGCVMVFAATGEDPFRAGSAGCLMHLVLSVDPGLGALPATLRDLVAAALAKQPQARPTARQLLAALTGDAPAVTARPPGRGLRCGP</sequence>
<dbReference type="GO" id="GO:0005524">
    <property type="term" value="F:ATP binding"/>
    <property type="evidence" value="ECO:0007669"/>
    <property type="project" value="UniProtKB-KW"/>
</dbReference>
<dbReference type="EMBL" id="BOOH01000028">
    <property type="protein sequence ID" value="GIH77247.1"/>
    <property type="molecule type" value="Genomic_DNA"/>
</dbReference>
<feature type="domain" description="Protein kinase" evidence="6">
    <location>
        <begin position="1"/>
        <end position="208"/>
    </location>
</feature>
<evidence type="ECO:0000256" key="5">
    <source>
        <dbReference type="SAM" id="MobiDB-lite"/>
    </source>
</evidence>
<evidence type="ECO:0000256" key="2">
    <source>
        <dbReference type="ARBA" id="ARBA00022741"/>
    </source>
</evidence>
<dbReference type="PANTHER" id="PTHR43289">
    <property type="entry name" value="MITOGEN-ACTIVATED PROTEIN KINASE KINASE KINASE 20-RELATED"/>
    <property type="match status" value="1"/>
</dbReference>
<dbReference type="Proteomes" id="UP000616724">
    <property type="component" value="Unassembled WGS sequence"/>
</dbReference>
<reference evidence="7 8" key="1">
    <citation type="submission" date="2021-01" db="EMBL/GenBank/DDBJ databases">
        <title>Whole genome shotgun sequence of Planobispora longispora NBRC 13918.</title>
        <authorList>
            <person name="Komaki H."/>
            <person name="Tamura T."/>
        </authorList>
    </citation>
    <scope>NUCLEOTIDE SEQUENCE [LARGE SCALE GENOMIC DNA]</scope>
    <source>
        <strain evidence="7 8">NBRC 13918</strain>
    </source>
</reference>
<feature type="region of interest" description="Disordered" evidence="5">
    <location>
        <begin position="1"/>
        <end position="32"/>
    </location>
</feature>
<evidence type="ECO:0000313" key="8">
    <source>
        <dbReference type="Proteomes" id="UP000616724"/>
    </source>
</evidence>
<feature type="compositionally biased region" description="Basic and acidic residues" evidence="5">
    <location>
        <begin position="8"/>
        <end position="19"/>
    </location>
</feature>
<proteinExistence type="predicted"/>
<dbReference type="SMART" id="SM00220">
    <property type="entry name" value="S_TKc"/>
    <property type="match status" value="1"/>
</dbReference>
<keyword evidence="1" id="KW-0808">Transferase</keyword>
<name>A0A8J3RNY0_9ACTN</name>
<keyword evidence="4" id="KW-0067">ATP-binding</keyword>
<dbReference type="SUPFAM" id="SSF56112">
    <property type="entry name" value="Protein kinase-like (PK-like)"/>
    <property type="match status" value="1"/>
</dbReference>
<accession>A0A8J3RNY0</accession>
<dbReference type="InterPro" id="IPR000719">
    <property type="entry name" value="Prot_kinase_dom"/>
</dbReference>
<gene>
    <name evidence="7" type="ORF">Plo01_36760</name>
</gene>
<dbReference type="PROSITE" id="PS50011">
    <property type="entry name" value="PROTEIN_KINASE_DOM"/>
    <property type="match status" value="1"/>
</dbReference>
<comment type="caution">
    <text evidence="7">The sequence shown here is derived from an EMBL/GenBank/DDBJ whole genome shotgun (WGS) entry which is preliminary data.</text>
</comment>
<evidence type="ECO:0000256" key="1">
    <source>
        <dbReference type="ARBA" id="ARBA00022679"/>
    </source>
</evidence>
<dbReference type="RefSeq" id="WP_377266547.1">
    <property type="nucleotide sequence ID" value="NZ_JBHMBU010000066.1"/>
</dbReference>
<keyword evidence="3" id="KW-0418">Kinase</keyword>
<evidence type="ECO:0000256" key="3">
    <source>
        <dbReference type="ARBA" id="ARBA00022777"/>
    </source>
</evidence>
<keyword evidence="2" id="KW-0547">Nucleotide-binding</keyword>
<evidence type="ECO:0000256" key="4">
    <source>
        <dbReference type="ARBA" id="ARBA00022840"/>
    </source>
</evidence>
<dbReference type="GO" id="GO:0004674">
    <property type="term" value="F:protein serine/threonine kinase activity"/>
    <property type="evidence" value="ECO:0007669"/>
    <property type="project" value="TreeGrafter"/>
</dbReference>
<organism evidence="7 8">
    <name type="scientific">Planobispora longispora</name>
    <dbReference type="NCBI Taxonomy" id="28887"/>
    <lineage>
        <taxon>Bacteria</taxon>
        <taxon>Bacillati</taxon>
        <taxon>Actinomycetota</taxon>
        <taxon>Actinomycetes</taxon>
        <taxon>Streptosporangiales</taxon>
        <taxon>Streptosporangiaceae</taxon>
        <taxon>Planobispora</taxon>
    </lineage>
</organism>